<reference evidence="3" key="1">
    <citation type="journal article" date="2023" name="Commun. Biol.">
        <title>Genome analysis of Parmales, the sister group of diatoms, reveals the evolutionary specialization of diatoms from phago-mixotrophs to photoautotrophs.</title>
        <authorList>
            <person name="Ban H."/>
            <person name="Sato S."/>
            <person name="Yoshikawa S."/>
            <person name="Yamada K."/>
            <person name="Nakamura Y."/>
            <person name="Ichinomiya M."/>
            <person name="Sato N."/>
            <person name="Blanc-Mathieu R."/>
            <person name="Endo H."/>
            <person name="Kuwata A."/>
            <person name="Ogata H."/>
        </authorList>
    </citation>
    <scope>NUCLEOTIDE SEQUENCE [LARGE SCALE GENOMIC DNA]</scope>
</reference>
<protein>
    <submittedName>
        <fullName evidence="2">Uncharacterized protein</fullName>
    </submittedName>
</protein>
<accession>A0A9W7BV33</accession>
<feature type="transmembrane region" description="Helical" evidence="1">
    <location>
        <begin position="56"/>
        <end position="83"/>
    </location>
</feature>
<comment type="caution">
    <text evidence="2">The sequence shown here is derived from an EMBL/GenBank/DDBJ whole genome shotgun (WGS) entry which is preliminary data.</text>
</comment>
<gene>
    <name evidence="2" type="ORF">TL16_g13049</name>
</gene>
<organism evidence="2 3">
    <name type="scientific">Triparma laevis f. inornata</name>
    <dbReference type="NCBI Taxonomy" id="1714386"/>
    <lineage>
        <taxon>Eukaryota</taxon>
        <taxon>Sar</taxon>
        <taxon>Stramenopiles</taxon>
        <taxon>Ochrophyta</taxon>
        <taxon>Bolidophyceae</taxon>
        <taxon>Parmales</taxon>
        <taxon>Triparmaceae</taxon>
        <taxon>Triparma</taxon>
    </lineage>
</organism>
<evidence type="ECO:0000256" key="1">
    <source>
        <dbReference type="SAM" id="Phobius"/>
    </source>
</evidence>
<evidence type="ECO:0000313" key="3">
    <source>
        <dbReference type="Proteomes" id="UP001162640"/>
    </source>
</evidence>
<keyword evidence="1" id="KW-0812">Transmembrane</keyword>
<dbReference type="InterPro" id="IPR037997">
    <property type="entry name" value="Dgk1-like"/>
</dbReference>
<feature type="transmembrane region" description="Helical" evidence="1">
    <location>
        <begin position="136"/>
        <end position="157"/>
    </location>
</feature>
<dbReference type="EMBL" id="BLQM01000582">
    <property type="protein sequence ID" value="GMH94981.1"/>
    <property type="molecule type" value="Genomic_DNA"/>
</dbReference>
<name>A0A9W7BV33_9STRA</name>
<feature type="transmembrane region" description="Helical" evidence="1">
    <location>
        <begin position="6"/>
        <end position="24"/>
    </location>
</feature>
<dbReference type="PANTHER" id="PTHR31303">
    <property type="entry name" value="CTP-DEPENDENT DIACYLGLYCEROL KINASE 1"/>
    <property type="match status" value="1"/>
</dbReference>
<dbReference type="GO" id="GO:0005789">
    <property type="term" value="C:endoplasmic reticulum membrane"/>
    <property type="evidence" value="ECO:0007669"/>
    <property type="project" value="TreeGrafter"/>
</dbReference>
<proteinExistence type="predicted"/>
<keyword evidence="1" id="KW-1133">Transmembrane helix</keyword>
<dbReference type="GO" id="GO:0006654">
    <property type="term" value="P:phosphatidic acid biosynthetic process"/>
    <property type="evidence" value="ECO:0007669"/>
    <property type="project" value="TreeGrafter"/>
</dbReference>
<keyword evidence="1" id="KW-0472">Membrane</keyword>
<dbReference type="Proteomes" id="UP001162640">
    <property type="component" value="Unassembled WGS sequence"/>
</dbReference>
<dbReference type="PANTHER" id="PTHR31303:SF1">
    <property type="entry name" value="CTP-DEPENDENT DIACYLGLYCEROL KINASE 1"/>
    <property type="match status" value="1"/>
</dbReference>
<dbReference type="AlphaFoldDB" id="A0A9W7BV33"/>
<sequence>MHQIFVGVGTFCSVGLCAVEVARYKKGFRWLNRIFYKCFGGVLRKHEMDGKFTGTFYYFAGVTATAYFFPPTAAVLGIAQLAIADPTASYFGRKTKDVYWSRIEGGMGGLGRNKGETHRFAPRFAIPPLTRSLRSLAGILGFLGGAAMCIPFNYALLRAARWSGPRPTTPILLLARYEDVLSLSSSL</sequence>
<dbReference type="GO" id="GO:0004143">
    <property type="term" value="F:ATP-dependent diacylglycerol kinase activity"/>
    <property type="evidence" value="ECO:0007669"/>
    <property type="project" value="InterPro"/>
</dbReference>
<evidence type="ECO:0000313" key="2">
    <source>
        <dbReference type="EMBL" id="GMH94981.1"/>
    </source>
</evidence>